<dbReference type="AlphaFoldDB" id="A0A4R2RKX3"/>
<feature type="region of interest" description="Disordered" evidence="1">
    <location>
        <begin position="74"/>
        <end position="113"/>
    </location>
</feature>
<evidence type="ECO:0000313" key="2">
    <source>
        <dbReference type="EMBL" id="TCP63763.1"/>
    </source>
</evidence>
<evidence type="ECO:0000313" key="3">
    <source>
        <dbReference type="Proteomes" id="UP000294813"/>
    </source>
</evidence>
<feature type="compositionally biased region" description="Polar residues" evidence="1">
    <location>
        <begin position="84"/>
        <end position="96"/>
    </location>
</feature>
<evidence type="ECO:0000256" key="1">
    <source>
        <dbReference type="SAM" id="MobiDB-lite"/>
    </source>
</evidence>
<organism evidence="2 3">
    <name type="scientific">Heliophilum fasciatum</name>
    <dbReference type="NCBI Taxonomy" id="35700"/>
    <lineage>
        <taxon>Bacteria</taxon>
        <taxon>Bacillati</taxon>
        <taxon>Bacillota</taxon>
        <taxon>Clostridia</taxon>
        <taxon>Eubacteriales</taxon>
        <taxon>Heliobacteriaceae</taxon>
        <taxon>Heliophilum</taxon>
    </lineage>
</organism>
<keyword evidence="3" id="KW-1185">Reference proteome</keyword>
<sequence>MVSLEALASKEKALMRLDEEHRRYRQALEAAFTLAEEMLRQALEPMRTEMQAMREQLMSVHAKMEERATIETITGGEHDGQGLSEATGQEPVTTHSAPARGRGRRKTIDTPDKERNARIRWGTTEEEIRQTVFEQLQLLEKRGKEITITTIKTEVPSMMRYVYGERALFCGIGDLIEEYRMAQAPNDGQDSKEAKEAKEPVTVMSRIAELPQPAPISDSVSASPNPTLPIMPAFDLAARSENVAAMETNERPLLQLETETSIFAGTEFR</sequence>
<name>A0A4R2RKX3_9FIRM</name>
<dbReference type="OrthoDB" id="2080464at2"/>
<accession>A0A4R2RKX3</accession>
<dbReference type="EMBL" id="SLXT01000015">
    <property type="protein sequence ID" value="TCP63763.1"/>
    <property type="molecule type" value="Genomic_DNA"/>
</dbReference>
<dbReference type="RefSeq" id="WP_131919438.1">
    <property type="nucleotide sequence ID" value="NZ_JAOQNU010000014.1"/>
</dbReference>
<dbReference type="Proteomes" id="UP000294813">
    <property type="component" value="Unassembled WGS sequence"/>
</dbReference>
<gene>
    <name evidence="2" type="ORF">EDD73_1159</name>
</gene>
<protein>
    <submittedName>
        <fullName evidence="2">Uncharacterized protein</fullName>
    </submittedName>
</protein>
<comment type="caution">
    <text evidence="2">The sequence shown here is derived from an EMBL/GenBank/DDBJ whole genome shotgun (WGS) entry which is preliminary data.</text>
</comment>
<proteinExistence type="predicted"/>
<reference evidence="2 3" key="1">
    <citation type="submission" date="2019-03" db="EMBL/GenBank/DDBJ databases">
        <title>Genomic Encyclopedia of Type Strains, Phase IV (KMG-IV): sequencing the most valuable type-strain genomes for metagenomic binning, comparative biology and taxonomic classification.</title>
        <authorList>
            <person name="Goeker M."/>
        </authorList>
    </citation>
    <scope>NUCLEOTIDE SEQUENCE [LARGE SCALE GENOMIC DNA]</scope>
    <source>
        <strain evidence="2 3">DSM 11170</strain>
    </source>
</reference>